<evidence type="ECO:0000256" key="1">
    <source>
        <dbReference type="ARBA" id="ARBA00004571"/>
    </source>
</evidence>
<dbReference type="Pfam" id="PF13715">
    <property type="entry name" value="CarbopepD_reg_2"/>
    <property type="match status" value="1"/>
</dbReference>
<comment type="similarity">
    <text evidence="7">Belongs to the TonB-dependent receptor family.</text>
</comment>
<keyword evidence="8" id="KW-0732">Signal</keyword>
<name>A0ABP8CGZ9_9FLAO</name>
<evidence type="ECO:0000256" key="3">
    <source>
        <dbReference type="ARBA" id="ARBA00022452"/>
    </source>
</evidence>
<dbReference type="InterPro" id="IPR039426">
    <property type="entry name" value="TonB-dep_rcpt-like"/>
</dbReference>
<comment type="subcellular location">
    <subcellularLocation>
        <location evidence="1 7">Cell outer membrane</location>
        <topology evidence="1 7">Multi-pass membrane protein</topology>
    </subcellularLocation>
</comment>
<evidence type="ECO:0000313" key="11">
    <source>
        <dbReference type="Proteomes" id="UP001501496"/>
    </source>
</evidence>
<dbReference type="InterPro" id="IPR036942">
    <property type="entry name" value="Beta-barrel_TonB_sf"/>
</dbReference>
<dbReference type="SUPFAM" id="SSF49464">
    <property type="entry name" value="Carboxypeptidase regulatory domain-like"/>
    <property type="match status" value="1"/>
</dbReference>
<organism evidence="10 11">
    <name type="scientific">Postechiella marina</name>
    <dbReference type="NCBI Taxonomy" id="943941"/>
    <lineage>
        <taxon>Bacteria</taxon>
        <taxon>Pseudomonadati</taxon>
        <taxon>Bacteroidota</taxon>
        <taxon>Flavobacteriia</taxon>
        <taxon>Flavobacteriales</taxon>
        <taxon>Flavobacteriaceae</taxon>
        <taxon>Postechiella</taxon>
    </lineage>
</organism>
<keyword evidence="5 7" id="KW-0472">Membrane</keyword>
<evidence type="ECO:0000256" key="6">
    <source>
        <dbReference type="ARBA" id="ARBA00023237"/>
    </source>
</evidence>
<dbReference type="Pfam" id="PF07715">
    <property type="entry name" value="Plug"/>
    <property type="match status" value="1"/>
</dbReference>
<dbReference type="PROSITE" id="PS52016">
    <property type="entry name" value="TONB_DEPENDENT_REC_3"/>
    <property type="match status" value="1"/>
</dbReference>
<dbReference type="EMBL" id="BAABCA010000007">
    <property type="protein sequence ID" value="GAA4239181.1"/>
    <property type="molecule type" value="Genomic_DNA"/>
</dbReference>
<evidence type="ECO:0000256" key="5">
    <source>
        <dbReference type="ARBA" id="ARBA00023136"/>
    </source>
</evidence>
<feature type="domain" description="TonB-dependent receptor plug" evidence="9">
    <location>
        <begin position="221"/>
        <end position="294"/>
    </location>
</feature>
<evidence type="ECO:0000313" key="10">
    <source>
        <dbReference type="EMBL" id="GAA4239181.1"/>
    </source>
</evidence>
<comment type="caution">
    <text evidence="10">The sequence shown here is derived from an EMBL/GenBank/DDBJ whole genome shotgun (WGS) entry which is preliminary data.</text>
</comment>
<dbReference type="Gene3D" id="2.40.170.20">
    <property type="entry name" value="TonB-dependent receptor, beta-barrel domain"/>
    <property type="match status" value="1"/>
</dbReference>
<dbReference type="Proteomes" id="UP001501496">
    <property type="component" value="Unassembled WGS sequence"/>
</dbReference>
<dbReference type="InterPro" id="IPR037066">
    <property type="entry name" value="Plug_dom_sf"/>
</dbReference>
<dbReference type="SUPFAM" id="SSF56935">
    <property type="entry name" value="Porins"/>
    <property type="match status" value="1"/>
</dbReference>
<keyword evidence="4 7" id="KW-0812">Transmembrane</keyword>
<evidence type="ECO:0000256" key="2">
    <source>
        <dbReference type="ARBA" id="ARBA00022448"/>
    </source>
</evidence>
<dbReference type="InterPro" id="IPR012910">
    <property type="entry name" value="Plug_dom"/>
</dbReference>
<reference evidence="11" key="1">
    <citation type="journal article" date="2019" name="Int. J. Syst. Evol. Microbiol.">
        <title>The Global Catalogue of Microorganisms (GCM) 10K type strain sequencing project: providing services to taxonomists for standard genome sequencing and annotation.</title>
        <authorList>
            <consortium name="The Broad Institute Genomics Platform"/>
            <consortium name="The Broad Institute Genome Sequencing Center for Infectious Disease"/>
            <person name="Wu L."/>
            <person name="Ma J."/>
        </authorList>
    </citation>
    <scope>NUCLEOTIDE SEQUENCE [LARGE SCALE GENOMIC DNA]</scope>
    <source>
        <strain evidence="11">JCM 17630</strain>
    </source>
</reference>
<keyword evidence="3 7" id="KW-1134">Transmembrane beta strand</keyword>
<keyword evidence="2 7" id="KW-0813">Transport</keyword>
<feature type="chain" id="PRO_5047398155" evidence="8">
    <location>
        <begin position="24"/>
        <end position="850"/>
    </location>
</feature>
<proteinExistence type="inferred from homology"/>
<sequence length="850" mass="95654">MNRTNSIITLLFIVFSFSFQAIAQAQEKIDLLDLIEQLEAKFDVKFSYSGDELAQVLVSKPNKDASLKVVIAELNNATVFNFKFLTERYITISTINKVISICGVVISSTDKQPLFGASVVVKNTTKGTIIDKDGYFELTNVGINDTINISFLGFKTIEIKATHLRFNSKSCKTLNMDAQNEALNQILISKFLTTGLQKYIDGSTVLNTNKFGILPGLTDPDILQSIQALPGVESVNESIANINVRGGTNDQNLMLWDGIKMYHSGHFFGLISAYNPYLTNKVVVTKNGTSSEFNEGVSSTINMSTKNKITNTFSGGAGASLIHADAFLEIPLTKKLALHVSGRRSFTDVLNSPTYDNYFERSFQDSKLTTNSGDTSDSKSSSDFFFYDYTAKLLFDLNDNHKFRANIIGINNNLDYRESFKNSEDEKESKTSNLKQENLGFGASWNALWNTKFNTEVTAFYSQYNVDAIDYRVETDQRLIQANEVLETSIKLKTTFKVSNTINVLNGYQFSEIGILNATDVSAPSYDKTKKEVLLNHALFGEIEFNKNNTYLRVGGRGNYFQKFNKLIIEPRLNFRQKVFNRYAIKLQGEFKNQSATQIIDFQDDFLGVENRRWILANEQNIPISESKQVSLGLEYNYKNLVIDVEGFYKNVDGVTVSNQGFYNNFQYINAAGSYNAKGVEFLINKTANNYSAWLSYAYSVNNYEFKTLEPSVFPNNVDIRHSVSMAFNYDALSNLKISVGGVWRSGKPYTKPVEGNETVQDGNNTFVNYEAPNSENLENFMRVDASVNYNFNISKSTLGTLRAGVLNVLDRKNTVNRYYEVSQENSEKAIQIDNFSLGLTPNVSFRVQF</sequence>
<evidence type="ECO:0000259" key="9">
    <source>
        <dbReference type="Pfam" id="PF07715"/>
    </source>
</evidence>
<accession>A0ABP8CGZ9</accession>
<feature type="signal peptide" evidence="8">
    <location>
        <begin position="1"/>
        <end position="23"/>
    </location>
</feature>
<gene>
    <name evidence="10" type="ORF">GCM10022291_32510</name>
</gene>
<evidence type="ECO:0000256" key="7">
    <source>
        <dbReference type="PROSITE-ProRule" id="PRU01360"/>
    </source>
</evidence>
<evidence type="ECO:0000256" key="8">
    <source>
        <dbReference type="SAM" id="SignalP"/>
    </source>
</evidence>
<dbReference type="RefSeq" id="WP_344789414.1">
    <property type="nucleotide sequence ID" value="NZ_BAABCA010000007.1"/>
</dbReference>
<keyword evidence="10" id="KW-0675">Receptor</keyword>
<dbReference type="InterPro" id="IPR008969">
    <property type="entry name" value="CarboxyPept-like_regulatory"/>
</dbReference>
<evidence type="ECO:0000256" key="4">
    <source>
        <dbReference type="ARBA" id="ARBA00022692"/>
    </source>
</evidence>
<protein>
    <submittedName>
        <fullName evidence="10">TonB-dependent receptor</fullName>
    </submittedName>
</protein>
<dbReference type="Gene3D" id="2.170.130.10">
    <property type="entry name" value="TonB-dependent receptor, plug domain"/>
    <property type="match status" value="1"/>
</dbReference>
<keyword evidence="6 7" id="KW-0998">Cell outer membrane</keyword>
<keyword evidence="11" id="KW-1185">Reference proteome</keyword>